<feature type="compositionally biased region" description="Low complexity" evidence="7">
    <location>
        <begin position="11"/>
        <end position="23"/>
    </location>
</feature>
<evidence type="ECO:0000256" key="2">
    <source>
        <dbReference type="ARBA" id="ARBA00023125"/>
    </source>
</evidence>
<dbReference type="PANTHER" id="PTHR24323:SF7">
    <property type="entry name" value="HOMEOBOX DOMAIN-CONTAINING PROTEIN"/>
    <property type="match status" value="1"/>
</dbReference>
<dbReference type="PANTHER" id="PTHR24323">
    <property type="entry name" value="CEH-10 HOMEODOMAIN-CONTAINING HOMOLOG"/>
    <property type="match status" value="1"/>
</dbReference>
<evidence type="ECO:0000256" key="7">
    <source>
        <dbReference type="SAM" id="MobiDB-lite"/>
    </source>
</evidence>
<dbReference type="PROSITE" id="PS00027">
    <property type="entry name" value="HOMEOBOX_1"/>
    <property type="match status" value="1"/>
</dbReference>
<evidence type="ECO:0000313" key="9">
    <source>
        <dbReference type="EMBL" id="KAH8997545.1"/>
    </source>
</evidence>
<keyword evidence="2 5" id="KW-0238">DNA-binding</keyword>
<dbReference type="CDD" id="cd00086">
    <property type="entry name" value="homeodomain"/>
    <property type="match status" value="1"/>
</dbReference>
<feature type="region of interest" description="Disordered" evidence="7">
    <location>
        <begin position="204"/>
        <end position="233"/>
    </location>
</feature>
<dbReference type="InterPro" id="IPR051775">
    <property type="entry name" value="Homeobox_domain"/>
</dbReference>
<evidence type="ECO:0000256" key="1">
    <source>
        <dbReference type="ARBA" id="ARBA00004123"/>
    </source>
</evidence>
<keyword evidence="3 5" id="KW-0371">Homeobox</keyword>
<proteinExistence type="predicted"/>
<dbReference type="InterPro" id="IPR009057">
    <property type="entry name" value="Homeodomain-like_sf"/>
</dbReference>
<evidence type="ECO:0000256" key="5">
    <source>
        <dbReference type="PROSITE-ProRule" id="PRU00108"/>
    </source>
</evidence>
<dbReference type="InterPro" id="IPR017970">
    <property type="entry name" value="Homeobox_CS"/>
</dbReference>
<feature type="compositionally biased region" description="Low complexity" evidence="7">
    <location>
        <begin position="111"/>
        <end position="120"/>
    </location>
</feature>
<organism evidence="9 10">
    <name type="scientific">Lactarius akahatsu</name>
    <dbReference type="NCBI Taxonomy" id="416441"/>
    <lineage>
        <taxon>Eukaryota</taxon>
        <taxon>Fungi</taxon>
        <taxon>Dikarya</taxon>
        <taxon>Basidiomycota</taxon>
        <taxon>Agaricomycotina</taxon>
        <taxon>Agaricomycetes</taxon>
        <taxon>Russulales</taxon>
        <taxon>Russulaceae</taxon>
        <taxon>Lactarius</taxon>
    </lineage>
</organism>
<evidence type="ECO:0000256" key="4">
    <source>
        <dbReference type="ARBA" id="ARBA00023242"/>
    </source>
</evidence>
<reference evidence="9" key="1">
    <citation type="submission" date="2022-01" db="EMBL/GenBank/DDBJ databases">
        <title>Comparative genomics reveals a dynamic genome evolution in the ectomycorrhizal milk-cap (Lactarius) mushrooms.</title>
        <authorList>
            <consortium name="DOE Joint Genome Institute"/>
            <person name="Lebreton A."/>
            <person name="Tang N."/>
            <person name="Kuo A."/>
            <person name="LaButti K."/>
            <person name="Drula E."/>
            <person name="Barry K."/>
            <person name="Clum A."/>
            <person name="Lipzen A."/>
            <person name="Mousain D."/>
            <person name="Ng V."/>
            <person name="Wang R."/>
            <person name="Wang X."/>
            <person name="Dai Y."/>
            <person name="Henrissat B."/>
            <person name="Grigoriev I.V."/>
            <person name="Guerin-Laguette A."/>
            <person name="Yu F."/>
            <person name="Martin F.M."/>
        </authorList>
    </citation>
    <scope>NUCLEOTIDE SEQUENCE</scope>
    <source>
        <strain evidence="9">QP</strain>
    </source>
</reference>
<dbReference type="EMBL" id="JAKELL010000007">
    <property type="protein sequence ID" value="KAH8997545.1"/>
    <property type="molecule type" value="Genomic_DNA"/>
</dbReference>
<dbReference type="Pfam" id="PF00046">
    <property type="entry name" value="Homeodomain"/>
    <property type="match status" value="1"/>
</dbReference>
<feature type="region of interest" description="Disordered" evidence="7">
    <location>
        <begin position="81"/>
        <end position="183"/>
    </location>
</feature>
<accession>A0AAD4QGH3</accession>
<keyword evidence="4 5" id="KW-0539">Nucleus</keyword>
<dbReference type="GO" id="GO:0005634">
    <property type="term" value="C:nucleus"/>
    <property type="evidence" value="ECO:0007669"/>
    <property type="project" value="UniProtKB-SubCell"/>
</dbReference>
<dbReference type="Proteomes" id="UP001201163">
    <property type="component" value="Unassembled WGS sequence"/>
</dbReference>
<dbReference type="SMART" id="SM00389">
    <property type="entry name" value="HOX"/>
    <property type="match status" value="1"/>
</dbReference>
<evidence type="ECO:0000256" key="6">
    <source>
        <dbReference type="RuleBase" id="RU000682"/>
    </source>
</evidence>
<dbReference type="AlphaFoldDB" id="A0AAD4QGH3"/>
<evidence type="ECO:0000256" key="3">
    <source>
        <dbReference type="ARBA" id="ARBA00023155"/>
    </source>
</evidence>
<dbReference type="PROSITE" id="PS50071">
    <property type="entry name" value="HOMEOBOX_2"/>
    <property type="match status" value="1"/>
</dbReference>
<comment type="caution">
    <text evidence="9">The sequence shown here is derived from an EMBL/GenBank/DDBJ whole genome shotgun (WGS) entry which is preliminary data.</text>
</comment>
<feature type="compositionally biased region" description="Acidic residues" evidence="7">
    <location>
        <begin position="214"/>
        <end position="225"/>
    </location>
</feature>
<feature type="DNA-binding region" description="Homeobox" evidence="5">
    <location>
        <begin position="31"/>
        <end position="90"/>
    </location>
</feature>
<sequence>MAPIRADLLRSESSSSLGSSSDELVFCTSSSKRTRKRFTGSQLAMLEQLFHRASHPSREQRESLAQELDLEPKAVTIWFQNRRQNERKASIAADSTFSSPLARPTPRRPRSSIPHSLSSPYAPLTPLGKRPTLEVMARRSELRTAPPRTPSKRPDPSKSLWDNMPSSPLAPPSPPEPEFVQFGMRKRNHVRSLEWACAAARLEGKRTATRNDYADSDDETDEEESHEAITPMGSLMEDVNGDVFLDRRSIEEKTPKAPEEELMGAALLLCGLGRKVS</sequence>
<gene>
    <name evidence="9" type="ORF">EDB92DRAFT_1942148</name>
</gene>
<evidence type="ECO:0000259" key="8">
    <source>
        <dbReference type="PROSITE" id="PS50071"/>
    </source>
</evidence>
<keyword evidence="10" id="KW-1185">Reference proteome</keyword>
<dbReference type="GO" id="GO:0000981">
    <property type="term" value="F:DNA-binding transcription factor activity, RNA polymerase II-specific"/>
    <property type="evidence" value="ECO:0007669"/>
    <property type="project" value="InterPro"/>
</dbReference>
<feature type="domain" description="Homeobox" evidence="8">
    <location>
        <begin position="29"/>
        <end position="89"/>
    </location>
</feature>
<protein>
    <submittedName>
        <fullName evidence="9">Homeobox-domain-containing protein</fullName>
    </submittedName>
</protein>
<dbReference type="SUPFAM" id="SSF46689">
    <property type="entry name" value="Homeodomain-like"/>
    <property type="match status" value="1"/>
</dbReference>
<name>A0AAD4QGH3_9AGAM</name>
<dbReference type="GO" id="GO:0000976">
    <property type="term" value="F:transcription cis-regulatory region binding"/>
    <property type="evidence" value="ECO:0007669"/>
    <property type="project" value="TreeGrafter"/>
</dbReference>
<feature type="compositionally biased region" description="Pro residues" evidence="7">
    <location>
        <begin position="168"/>
        <end position="177"/>
    </location>
</feature>
<dbReference type="Gene3D" id="1.10.10.60">
    <property type="entry name" value="Homeodomain-like"/>
    <property type="match status" value="1"/>
</dbReference>
<feature type="region of interest" description="Disordered" evidence="7">
    <location>
        <begin position="1"/>
        <end position="23"/>
    </location>
</feature>
<dbReference type="InterPro" id="IPR001356">
    <property type="entry name" value="HD"/>
</dbReference>
<comment type="subcellular location">
    <subcellularLocation>
        <location evidence="1 5 6">Nucleus</location>
    </subcellularLocation>
</comment>
<evidence type="ECO:0000313" key="10">
    <source>
        <dbReference type="Proteomes" id="UP001201163"/>
    </source>
</evidence>